<dbReference type="Gene3D" id="1.10.555.10">
    <property type="entry name" value="Rho GTPase activation protein"/>
    <property type="match status" value="1"/>
</dbReference>
<evidence type="ECO:0000313" key="12">
    <source>
        <dbReference type="Ensembl" id="ENSOMYP00000056053.2"/>
    </source>
</evidence>
<dbReference type="GO" id="GO:0007165">
    <property type="term" value="P:signal transduction"/>
    <property type="evidence" value="ECO:0007669"/>
    <property type="project" value="InterPro"/>
</dbReference>
<comment type="subcellular location">
    <subcellularLocation>
        <location evidence="2">Cytoplasm</location>
    </subcellularLocation>
    <subcellularLocation>
        <location evidence="1">Membrane</location>
        <topology evidence="1">Peripheral membrane protein</topology>
    </subcellularLocation>
</comment>
<organism evidence="12 13">
    <name type="scientific">Oncorhynchus mykiss</name>
    <name type="common">Rainbow trout</name>
    <name type="synonym">Salmo gairdneri</name>
    <dbReference type="NCBI Taxonomy" id="8022"/>
    <lineage>
        <taxon>Eukaryota</taxon>
        <taxon>Metazoa</taxon>
        <taxon>Chordata</taxon>
        <taxon>Craniata</taxon>
        <taxon>Vertebrata</taxon>
        <taxon>Euteleostomi</taxon>
        <taxon>Actinopterygii</taxon>
        <taxon>Neopterygii</taxon>
        <taxon>Teleostei</taxon>
        <taxon>Protacanthopterygii</taxon>
        <taxon>Salmoniformes</taxon>
        <taxon>Salmonidae</taxon>
        <taxon>Salmoninae</taxon>
        <taxon>Oncorhynchus</taxon>
    </lineage>
</organism>
<evidence type="ECO:0000256" key="5">
    <source>
        <dbReference type="ARBA" id="ARBA00023136"/>
    </source>
</evidence>
<dbReference type="Pfam" id="PF00169">
    <property type="entry name" value="PH"/>
    <property type="match status" value="1"/>
</dbReference>
<dbReference type="InterPro" id="IPR000198">
    <property type="entry name" value="RhoGAP_dom"/>
</dbReference>
<dbReference type="PROSITE" id="PS50003">
    <property type="entry name" value="PH_DOMAIN"/>
    <property type="match status" value="1"/>
</dbReference>
<dbReference type="Proteomes" id="UP000694395">
    <property type="component" value="Chromosome 22"/>
</dbReference>
<evidence type="ECO:0000259" key="11">
    <source>
        <dbReference type="PROSITE" id="PS50238"/>
    </source>
</evidence>
<evidence type="ECO:0000256" key="8">
    <source>
        <dbReference type="ARBA" id="ARBA00042925"/>
    </source>
</evidence>
<evidence type="ECO:0000256" key="6">
    <source>
        <dbReference type="ARBA" id="ARBA00040777"/>
    </source>
</evidence>
<proteinExistence type="predicted"/>
<dbReference type="Pfam" id="PF00620">
    <property type="entry name" value="RhoGAP"/>
    <property type="match status" value="1"/>
</dbReference>
<feature type="region of interest" description="Disordered" evidence="9">
    <location>
        <begin position="220"/>
        <end position="267"/>
    </location>
</feature>
<dbReference type="PANTHER" id="PTHR23176:SF108">
    <property type="entry name" value="RHO GTPASE-ACTIVATING PROTEIN 15"/>
    <property type="match status" value="1"/>
</dbReference>
<dbReference type="Gene3D" id="2.30.29.30">
    <property type="entry name" value="Pleckstrin-homology domain (PH domain)/Phosphotyrosine-binding domain (PTB)"/>
    <property type="match status" value="1"/>
</dbReference>
<keyword evidence="13" id="KW-1185">Reference proteome</keyword>
<evidence type="ECO:0000259" key="10">
    <source>
        <dbReference type="PROSITE" id="PS50003"/>
    </source>
</evidence>
<dbReference type="CDD" id="cd13233">
    <property type="entry name" value="PH_ARHGAP9-like"/>
    <property type="match status" value="1"/>
</dbReference>
<dbReference type="InterPro" id="IPR008936">
    <property type="entry name" value="Rho_GTPase_activation_prot"/>
</dbReference>
<feature type="domain" description="Rho-GAP" evidence="11">
    <location>
        <begin position="323"/>
        <end position="512"/>
    </location>
</feature>
<keyword evidence="5" id="KW-0472">Membrane</keyword>
<reference evidence="12" key="3">
    <citation type="submission" date="2025-09" db="UniProtKB">
        <authorList>
            <consortium name="Ensembl"/>
        </authorList>
    </citation>
    <scope>IDENTIFICATION</scope>
</reference>
<dbReference type="InterPro" id="IPR001849">
    <property type="entry name" value="PH_domain"/>
</dbReference>
<dbReference type="PROSITE" id="PS50238">
    <property type="entry name" value="RHOGAP"/>
    <property type="match status" value="1"/>
</dbReference>
<evidence type="ECO:0000256" key="1">
    <source>
        <dbReference type="ARBA" id="ARBA00004170"/>
    </source>
</evidence>
<dbReference type="GeneTree" id="ENSGT00950000182860"/>
<keyword evidence="4" id="KW-0963">Cytoplasm</keyword>
<evidence type="ECO:0000256" key="4">
    <source>
        <dbReference type="ARBA" id="ARBA00022490"/>
    </source>
</evidence>
<name>A0A8C7RW18_ONCMY</name>
<dbReference type="SUPFAM" id="SSF50729">
    <property type="entry name" value="PH domain-like"/>
    <property type="match status" value="1"/>
</dbReference>
<dbReference type="InterPro" id="IPR011993">
    <property type="entry name" value="PH-like_dom_sf"/>
</dbReference>
<dbReference type="GO" id="GO:0016020">
    <property type="term" value="C:membrane"/>
    <property type="evidence" value="ECO:0007669"/>
    <property type="project" value="UniProtKB-SubCell"/>
</dbReference>
<dbReference type="GO" id="GO:0005737">
    <property type="term" value="C:cytoplasm"/>
    <property type="evidence" value="ECO:0007669"/>
    <property type="project" value="UniProtKB-SubCell"/>
</dbReference>
<dbReference type="FunFam" id="1.10.555.10:FF:000003">
    <property type="entry name" value="Putative rho GTPase-activating protein 12"/>
    <property type="match status" value="1"/>
</dbReference>
<dbReference type="Ensembl" id="ENSOMYT00000061020.2">
    <property type="protein sequence ID" value="ENSOMYP00000056053.2"/>
    <property type="gene ID" value="ENSOMYG00000025805.2"/>
</dbReference>
<sequence length="517" mass="58502">MPYLLKTFSPHLSQEDIHSCFWSKRITSLQSAGNQPPLILPHQVTGAVPGTVQMRIKTSQISGDRLSQTKSMVLQDPDLLPRPISRHRRNQSQHNVGEAVETPVVLNGEYLNKAKISEGGKKLRKNWTSTWVVLDTDKLLFYKDSKQEALTNLKPGCSPDGMDLCGAVAEWTTEKSSRKNVLQITTSSGSEFLLQADNYHTISKWHDAIKRTADYLSKGAAGKASDKPGIRRANSTEYLPRHGLPSKTLSLPRPSPESLCTKEPKPEHRRSLKVFKSSKLTYSMSDSADKNGVKNRLKKFITRRPSMKTLQEKGIIKDRVFGCPLLALCEREGTTVPNFVRQCVEAVEKRGLEADGIYRVSGNLATIQKLRFLVDQEVEFNLDDSQWEDIHVVTGALKMFFRELPEPLFPFPFFELFVEAIKTKECKQKVQVMKKLVLQLPKPNQDTMRVLFRHLQTILTCSQKNLMSTQGISIVFGPTLMWPELDCGNMAVNMVYQNQIVEFILIESPEIFGLQKK</sequence>
<evidence type="ECO:0000256" key="7">
    <source>
        <dbReference type="ARBA" id="ARBA00042482"/>
    </source>
</evidence>
<feature type="domain" description="PH" evidence="10">
    <location>
        <begin position="103"/>
        <end position="214"/>
    </location>
</feature>
<dbReference type="SMART" id="SM00324">
    <property type="entry name" value="RhoGAP"/>
    <property type="match status" value="1"/>
</dbReference>
<dbReference type="AlphaFoldDB" id="A0A8C7RW18"/>
<evidence type="ECO:0000256" key="3">
    <source>
        <dbReference type="ARBA" id="ARBA00022468"/>
    </source>
</evidence>
<evidence type="ECO:0000313" key="13">
    <source>
        <dbReference type="Proteomes" id="UP000694395"/>
    </source>
</evidence>
<reference evidence="12" key="1">
    <citation type="submission" date="2020-07" db="EMBL/GenBank/DDBJ databases">
        <title>A long reads based de novo assembly of the rainbow trout Arlee double haploid line genome.</title>
        <authorList>
            <person name="Gao G."/>
            <person name="Palti Y."/>
        </authorList>
    </citation>
    <scope>NUCLEOTIDE SEQUENCE [LARGE SCALE GENOMIC DNA]</scope>
</reference>
<dbReference type="PANTHER" id="PTHR23176">
    <property type="entry name" value="RHO/RAC/CDC GTPASE-ACTIVATING PROTEIN"/>
    <property type="match status" value="1"/>
</dbReference>
<accession>A0A8C7RW18</accession>
<dbReference type="InterPro" id="IPR050729">
    <property type="entry name" value="Rho-GAP"/>
</dbReference>
<evidence type="ECO:0000256" key="2">
    <source>
        <dbReference type="ARBA" id="ARBA00004496"/>
    </source>
</evidence>
<evidence type="ECO:0000256" key="9">
    <source>
        <dbReference type="SAM" id="MobiDB-lite"/>
    </source>
</evidence>
<reference evidence="12" key="2">
    <citation type="submission" date="2025-08" db="UniProtKB">
        <authorList>
            <consortium name="Ensembl"/>
        </authorList>
    </citation>
    <scope>IDENTIFICATION</scope>
</reference>
<dbReference type="GO" id="GO:0005096">
    <property type="term" value="F:GTPase activator activity"/>
    <property type="evidence" value="ECO:0007669"/>
    <property type="project" value="UniProtKB-KW"/>
</dbReference>
<keyword evidence="3" id="KW-0343">GTPase activation</keyword>
<dbReference type="SMART" id="SM00233">
    <property type="entry name" value="PH"/>
    <property type="match status" value="1"/>
</dbReference>
<protein>
    <recommendedName>
        <fullName evidence="6">Rho GTPase-activating protein 15</fullName>
    </recommendedName>
    <alternativeName>
        <fullName evidence="7">ArhGAP15</fullName>
    </alternativeName>
    <alternativeName>
        <fullName evidence="8">Rho-type GTPase-activating protein 15</fullName>
    </alternativeName>
</protein>
<dbReference type="SUPFAM" id="SSF48350">
    <property type="entry name" value="GTPase activation domain, GAP"/>
    <property type="match status" value="1"/>
</dbReference>